<name>A0A9N9T7N5_DIABA</name>
<dbReference type="PANTHER" id="PTHR11012:SF30">
    <property type="entry name" value="PROTEIN KINASE-LIKE DOMAIN-CONTAINING"/>
    <property type="match status" value="1"/>
</dbReference>
<organism evidence="2 3">
    <name type="scientific">Diabrotica balteata</name>
    <name type="common">Banded cucumber beetle</name>
    <dbReference type="NCBI Taxonomy" id="107213"/>
    <lineage>
        <taxon>Eukaryota</taxon>
        <taxon>Metazoa</taxon>
        <taxon>Ecdysozoa</taxon>
        <taxon>Arthropoda</taxon>
        <taxon>Hexapoda</taxon>
        <taxon>Insecta</taxon>
        <taxon>Pterygota</taxon>
        <taxon>Neoptera</taxon>
        <taxon>Endopterygota</taxon>
        <taxon>Coleoptera</taxon>
        <taxon>Polyphaga</taxon>
        <taxon>Cucujiformia</taxon>
        <taxon>Chrysomeloidea</taxon>
        <taxon>Chrysomelidae</taxon>
        <taxon>Galerucinae</taxon>
        <taxon>Diabroticina</taxon>
        <taxon>Diabroticites</taxon>
        <taxon>Diabrotica</taxon>
    </lineage>
</organism>
<dbReference type="OrthoDB" id="190089at2759"/>
<feature type="domain" description="CHK kinase-like" evidence="1">
    <location>
        <begin position="125"/>
        <end position="316"/>
    </location>
</feature>
<dbReference type="InterPro" id="IPR015897">
    <property type="entry name" value="CHK_kinase-like"/>
</dbReference>
<evidence type="ECO:0000313" key="3">
    <source>
        <dbReference type="Proteomes" id="UP001153709"/>
    </source>
</evidence>
<dbReference type="Pfam" id="PF02958">
    <property type="entry name" value="EcKL"/>
    <property type="match status" value="1"/>
</dbReference>
<dbReference type="SMART" id="SM00587">
    <property type="entry name" value="CHK"/>
    <property type="match status" value="1"/>
</dbReference>
<proteinExistence type="predicted"/>
<evidence type="ECO:0000313" key="2">
    <source>
        <dbReference type="EMBL" id="CAG9835903.1"/>
    </source>
</evidence>
<dbReference type="SUPFAM" id="SSF56112">
    <property type="entry name" value="Protein kinase-like (PK-like)"/>
    <property type="match status" value="1"/>
</dbReference>
<reference evidence="2" key="1">
    <citation type="submission" date="2022-01" db="EMBL/GenBank/DDBJ databases">
        <authorList>
            <person name="King R."/>
        </authorList>
    </citation>
    <scope>NUCLEOTIDE SEQUENCE</scope>
</reference>
<protein>
    <recommendedName>
        <fullName evidence="1">CHK kinase-like domain-containing protein</fullName>
    </recommendedName>
</protein>
<dbReference type="InterPro" id="IPR011009">
    <property type="entry name" value="Kinase-like_dom_sf"/>
</dbReference>
<dbReference type="Gene3D" id="3.90.1200.10">
    <property type="match status" value="1"/>
</dbReference>
<accession>A0A9N9T7N5</accession>
<evidence type="ECO:0000259" key="1">
    <source>
        <dbReference type="SMART" id="SM00587"/>
    </source>
</evidence>
<dbReference type="InterPro" id="IPR004119">
    <property type="entry name" value="EcKL"/>
</dbReference>
<dbReference type="EMBL" id="OU898281">
    <property type="protein sequence ID" value="CAG9835903.1"/>
    <property type="molecule type" value="Genomic_DNA"/>
</dbReference>
<dbReference type="PANTHER" id="PTHR11012">
    <property type="entry name" value="PROTEIN KINASE-LIKE DOMAIN-CONTAINING"/>
    <property type="match status" value="1"/>
</dbReference>
<sequence length="372" mass="43018">MANTLPQHIQVILQKIFNDNIENLAIDEQEGNKSGDGYLGDLVFLTVTNKKDNVPHNLVIKQCVAGVYPEAFVTATYLNEINFYTKIWPAMTEFQKKHLGEEDPNFVKHMAKCYYTDTTKGAEKIVLDNLKFKGFELHPKSIPLNFRQYASIFKLYAKYHAISFAMRKLEPEKFEEITKDVSNNWERFFITNPGPVGMTTAKIKMTFNPTTDQKLAEAFGTYHDNGNDILIAGMQYDGPYKVFLHADCWSNNIMFKYNDYLEVDDLRIIDFQMCFVGTPVYDLTYSLFSGAGKEALDRTDDLIDIYYQSLSEALKNYGLDPEKTYPLTALKEEWKKWNKFGFFISILVLSAKENAKARMKELVQYMFDKQLL</sequence>
<keyword evidence="3" id="KW-1185">Reference proteome</keyword>
<dbReference type="AlphaFoldDB" id="A0A9N9T7N5"/>
<dbReference type="Proteomes" id="UP001153709">
    <property type="component" value="Chromosome 6"/>
</dbReference>
<gene>
    <name evidence="2" type="ORF">DIABBA_LOCUS9053</name>
</gene>